<keyword evidence="3" id="KW-1185">Reference proteome</keyword>
<evidence type="ECO:0000313" key="3">
    <source>
        <dbReference type="Proteomes" id="UP001642360"/>
    </source>
</evidence>
<dbReference type="EMBL" id="CAUOFW020007279">
    <property type="protein sequence ID" value="CAK9178330.1"/>
    <property type="molecule type" value="Genomic_DNA"/>
</dbReference>
<name>A0ABC8U988_9AQUA</name>
<accession>A0ABC8U988</accession>
<dbReference type="PANTHER" id="PTHR37259">
    <property type="entry name" value="OS07G0474300 PROTEIN"/>
    <property type="match status" value="1"/>
</dbReference>
<gene>
    <name evidence="2" type="ORF">ILEXP_LOCUS48259</name>
</gene>
<feature type="region of interest" description="Disordered" evidence="1">
    <location>
        <begin position="1"/>
        <end position="24"/>
    </location>
</feature>
<dbReference type="Proteomes" id="UP001642360">
    <property type="component" value="Unassembled WGS sequence"/>
</dbReference>
<organism evidence="2 3">
    <name type="scientific">Ilex paraguariensis</name>
    <name type="common">yerba mate</name>
    <dbReference type="NCBI Taxonomy" id="185542"/>
    <lineage>
        <taxon>Eukaryota</taxon>
        <taxon>Viridiplantae</taxon>
        <taxon>Streptophyta</taxon>
        <taxon>Embryophyta</taxon>
        <taxon>Tracheophyta</taxon>
        <taxon>Spermatophyta</taxon>
        <taxon>Magnoliopsida</taxon>
        <taxon>eudicotyledons</taxon>
        <taxon>Gunneridae</taxon>
        <taxon>Pentapetalae</taxon>
        <taxon>asterids</taxon>
        <taxon>campanulids</taxon>
        <taxon>Aquifoliales</taxon>
        <taxon>Aquifoliaceae</taxon>
        <taxon>Ilex</taxon>
    </lineage>
</organism>
<proteinExistence type="predicted"/>
<reference evidence="2 3" key="1">
    <citation type="submission" date="2024-02" db="EMBL/GenBank/DDBJ databases">
        <authorList>
            <person name="Vignale AGUSTIN F."/>
            <person name="Sosa J E."/>
            <person name="Modenutti C."/>
        </authorList>
    </citation>
    <scope>NUCLEOTIDE SEQUENCE [LARGE SCALE GENOMIC DNA]</scope>
</reference>
<protein>
    <submittedName>
        <fullName evidence="2">Uncharacterized protein</fullName>
    </submittedName>
</protein>
<sequence>MSKMMRSDLKPPLARSPIRLRPRRALHSSANTLQSLPGSLTKTQLPKRKRALDIEEVELRHEYETINCELSVLAKMVQDEFGNSDLGNFGVAGTFNANRSPVFERGRFYDEYSAKRNERLKRKKSETGIEKKPAYDLCVRVESAKGKVSKKSESMRKTICSTPTTERRETQGIC</sequence>
<evidence type="ECO:0000256" key="1">
    <source>
        <dbReference type="SAM" id="MobiDB-lite"/>
    </source>
</evidence>
<comment type="caution">
    <text evidence="2">The sequence shown here is derived from an EMBL/GenBank/DDBJ whole genome shotgun (WGS) entry which is preliminary data.</text>
</comment>
<dbReference type="PANTHER" id="PTHR37259:SF2">
    <property type="entry name" value="OS07G0474300 PROTEIN"/>
    <property type="match status" value="1"/>
</dbReference>
<evidence type="ECO:0000313" key="2">
    <source>
        <dbReference type="EMBL" id="CAK9178330.1"/>
    </source>
</evidence>
<dbReference type="AlphaFoldDB" id="A0ABC8U988"/>